<dbReference type="PANTHER" id="PTHR42852">
    <property type="entry name" value="THIOL:DISULFIDE INTERCHANGE PROTEIN DSBE"/>
    <property type="match status" value="1"/>
</dbReference>
<evidence type="ECO:0000256" key="4">
    <source>
        <dbReference type="ARBA" id="ARBA00023284"/>
    </source>
</evidence>
<dbReference type="PROSITE" id="PS51352">
    <property type="entry name" value="THIOREDOXIN_2"/>
    <property type="match status" value="1"/>
</dbReference>
<sequence>MKYLTLIVAVAFISIESRAQIVPLIGKEAPRVIFQSTTTKPVNPDFYKGKILVLDFWATWCAPCIANFPHFNQLAEKYSSKNVLFAVISDEQPSTIKKFFERSKKEIKGLSITDTSKVTKKAFGVLLIPFCVVIDQNNVVRWTGPGQSLTPSILEKIIKGEPLNIVEKIPKQAEATSVQMQKPLFTFSVGLGSNAQKTRQSRTNREGDLGELLQRNYQLGDVMEYISGYGRTTQIITNDTAKLSQLVELNFESKLDTTLFRKYRNQIIPGNPRRNMIMEMLGDALRFDVKSVNEQKEYYDLVVSDPNKLKPFQSLQDKHSSISPDKLENYEIVGYSLKDIAQEVQKASGIIIRTDISGDATYDLSLNLTDIASLQKTLGFHGLQLKRKTGEISFIKMTFY</sequence>
<reference evidence="6 7" key="1">
    <citation type="submission" date="2024-01" db="EMBL/GenBank/DDBJ databases">
        <title>Pedobacter sp. nov., isolated from fresh soil.</title>
        <authorList>
            <person name="Le N.T.T."/>
        </authorList>
    </citation>
    <scope>NUCLEOTIDE SEQUENCE [LARGE SCALE GENOMIC DNA]</scope>
    <source>
        <strain evidence="6 7">KR3-3</strain>
    </source>
</reference>
<comment type="caution">
    <text evidence="6">The sequence shown here is derived from an EMBL/GenBank/DDBJ whole genome shotgun (WGS) entry which is preliminary data.</text>
</comment>
<keyword evidence="3" id="KW-1015">Disulfide bond</keyword>
<evidence type="ECO:0000259" key="5">
    <source>
        <dbReference type="PROSITE" id="PS51352"/>
    </source>
</evidence>
<dbReference type="Gene3D" id="3.40.30.10">
    <property type="entry name" value="Glutaredoxin"/>
    <property type="match status" value="1"/>
</dbReference>
<accession>A0ABU7I6D4</accession>
<evidence type="ECO:0000256" key="1">
    <source>
        <dbReference type="ARBA" id="ARBA00004196"/>
    </source>
</evidence>
<evidence type="ECO:0000256" key="2">
    <source>
        <dbReference type="ARBA" id="ARBA00022748"/>
    </source>
</evidence>
<gene>
    <name evidence="6" type="ORF">VRU48_07080</name>
</gene>
<keyword evidence="2" id="KW-0201">Cytochrome c-type biogenesis</keyword>
<dbReference type="SUPFAM" id="SSF52833">
    <property type="entry name" value="Thioredoxin-like"/>
    <property type="match status" value="1"/>
</dbReference>
<name>A0ABU7I6D4_9SPHI</name>
<dbReference type="RefSeq" id="WP_330107220.1">
    <property type="nucleotide sequence ID" value="NZ_JAZDQT010000001.1"/>
</dbReference>
<keyword evidence="4" id="KW-0676">Redox-active center</keyword>
<protein>
    <submittedName>
        <fullName evidence="6">TlpA disulfide reductase family protein</fullName>
    </submittedName>
</protein>
<dbReference type="Proteomes" id="UP001336835">
    <property type="component" value="Unassembled WGS sequence"/>
</dbReference>
<dbReference type="PANTHER" id="PTHR42852:SF6">
    <property type="entry name" value="THIOL:DISULFIDE INTERCHANGE PROTEIN DSBE"/>
    <property type="match status" value="1"/>
</dbReference>
<dbReference type="EMBL" id="JAZDQT010000001">
    <property type="protein sequence ID" value="MEE1944861.1"/>
    <property type="molecule type" value="Genomic_DNA"/>
</dbReference>
<evidence type="ECO:0000256" key="3">
    <source>
        <dbReference type="ARBA" id="ARBA00023157"/>
    </source>
</evidence>
<feature type="domain" description="Thioredoxin" evidence="5">
    <location>
        <begin position="23"/>
        <end position="163"/>
    </location>
</feature>
<dbReference type="InterPro" id="IPR013740">
    <property type="entry name" value="Redoxin"/>
</dbReference>
<evidence type="ECO:0000313" key="7">
    <source>
        <dbReference type="Proteomes" id="UP001336835"/>
    </source>
</evidence>
<dbReference type="InterPro" id="IPR013766">
    <property type="entry name" value="Thioredoxin_domain"/>
</dbReference>
<comment type="subcellular location">
    <subcellularLocation>
        <location evidence="1">Cell envelope</location>
    </subcellularLocation>
</comment>
<dbReference type="CDD" id="cd02966">
    <property type="entry name" value="TlpA_like_family"/>
    <property type="match status" value="1"/>
</dbReference>
<dbReference type="InterPro" id="IPR036249">
    <property type="entry name" value="Thioredoxin-like_sf"/>
</dbReference>
<dbReference type="Pfam" id="PF08534">
    <property type="entry name" value="Redoxin"/>
    <property type="match status" value="1"/>
</dbReference>
<keyword evidence="7" id="KW-1185">Reference proteome</keyword>
<proteinExistence type="predicted"/>
<organism evidence="6 7">
    <name type="scientific">Pedobacter albus</name>
    <dbReference type="NCBI Taxonomy" id="3113905"/>
    <lineage>
        <taxon>Bacteria</taxon>
        <taxon>Pseudomonadati</taxon>
        <taxon>Bacteroidota</taxon>
        <taxon>Sphingobacteriia</taxon>
        <taxon>Sphingobacteriales</taxon>
        <taxon>Sphingobacteriaceae</taxon>
        <taxon>Pedobacter</taxon>
    </lineage>
</organism>
<dbReference type="InterPro" id="IPR050553">
    <property type="entry name" value="Thioredoxin_ResA/DsbE_sf"/>
</dbReference>
<evidence type="ECO:0000313" key="6">
    <source>
        <dbReference type="EMBL" id="MEE1944861.1"/>
    </source>
</evidence>